<keyword evidence="4" id="KW-1185">Reference proteome</keyword>
<proteinExistence type="predicted"/>
<protein>
    <submittedName>
        <fullName evidence="3">Terminase</fullName>
    </submittedName>
</protein>
<evidence type="ECO:0000259" key="2">
    <source>
        <dbReference type="Pfam" id="PF20441"/>
    </source>
</evidence>
<sequence length="505" mass="54422">MAKPSTLAKRFAASLSVPTGRLAGEPIKLAPYQRQFIDGAFAPEINVGVLSVGRGNGKSTLSAVLALGELVGAWSDAAEREILIAAKTQQQAQICWHYVASLTRTLPEDMQAAITIRRQPRFEIQYDDERGPHILRAISADGKSALGTSPTLAILDERGHWPLAQGDELEAALLTGLSKRDGRALIISTSASSDAHPFSLWLDRDAPGVYRQEHRPEKGLPADDVASLIVANPGTKYGIGPSLDRLKADAALALERGGSALSRFRLLSRNERVQEDNRDVLLGLDDWLKCEVTDLPPKEGPCVIGLDLGGSASMSAAAYFWPETGRLEAYGTFPGAPGLDARGQSDAVGDLYCQMAQRHELFTLGDRTVPIVEWIEGVLRRAVAENVACIVCDRFKAAEMGEALDKAGSRAPVVWRGMGFKDGSEDVERLRRHVFDGRVKSPESYLLRHAFAEAVVLTDPAGNAKPAKGRSMGRIDAACAAMLAVSEGARMLSRPAPRAGRVMWA</sequence>
<dbReference type="EMBL" id="CP053562">
    <property type="protein sequence ID" value="QPZ89960.1"/>
    <property type="molecule type" value="Genomic_DNA"/>
</dbReference>
<gene>
    <name evidence="3" type="ORF">AKL02_003000</name>
</gene>
<dbReference type="Pfam" id="PF20441">
    <property type="entry name" value="TerL_nuclease"/>
    <property type="match status" value="1"/>
</dbReference>
<reference evidence="3 4" key="1">
    <citation type="submission" date="2020-05" db="EMBL/GenBank/DDBJ databases">
        <title>Thioclava electrotropha strain Elox9 finished genome.</title>
        <authorList>
            <person name="Rowe A.R."/>
            <person name="Wilbanks E.G."/>
        </authorList>
    </citation>
    <scope>NUCLEOTIDE SEQUENCE [LARGE SCALE GENOMIC DNA]</scope>
    <source>
        <strain evidence="3 4">Elox9</strain>
    </source>
</reference>
<evidence type="ECO:0000313" key="4">
    <source>
        <dbReference type="Proteomes" id="UP000192422"/>
    </source>
</evidence>
<organism evidence="3 4">
    <name type="scientific">Thioclava electrotropha</name>
    <dbReference type="NCBI Taxonomy" id="1549850"/>
    <lineage>
        <taxon>Bacteria</taxon>
        <taxon>Pseudomonadati</taxon>
        <taxon>Pseudomonadota</taxon>
        <taxon>Alphaproteobacteria</taxon>
        <taxon>Rhodobacterales</taxon>
        <taxon>Paracoccaceae</taxon>
        <taxon>Thioclava</taxon>
    </lineage>
</organism>
<dbReference type="InterPro" id="IPR046462">
    <property type="entry name" value="TerL_nuclease"/>
</dbReference>
<name>A0ABX6YQA2_9RHOB</name>
<feature type="domain" description="Terminase large subunit-like ATPase" evidence="1">
    <location>
        <begin position="47"/>
        <end position="191"/>
    </location>
</feature>
<evidence type="ECO:0000313" key="3">
    <source>
        <dbReference type="EMBL" id="QPZ89960.1"/>
    </source>
</evidence>
<dbReference type="Pfam" id="PF03354">
    <property type="entry name" value="TerL_ATPase"/>
    <property type="match status" value="1"/>
</dbReference>
<dbReference type="PANTHER" id="PTHR41287">
    <property type="match status" value="1"/>
</dbReference>
<dbReference type="InterPro" id="IPR027417">
    <property type="entry name" value="P-loop_NTPase"/>
</dbReference>
<accession>A0ABX6YQA2</accession>
<evidence type="ECO:0000259" key="1">
    <source>
        <dbReference type="Pfam" id="PF03354"/>
    </source>
</evidence>
<dbReference type="Gene3D" id="3.40.50.300">
    <property type="entry name" value="P-loop containing nucleotide triphosphate hydrolases"/>
    <property type="match status" value="1"/>
</dbReference>
<dbReference type="InterPro" id="IPR005021">
    <property type="entry name" value="Terminase_largesu-like"/>
</dbReference>
<dbReference type="InterPro" id="IPR046461">
    <property type="entry name" value="TerL_ATPase"/>
</dbReference>
<feature type="domain" description="Terminase large subunit-like endonuclease" evidence="2">
    <location>
        <begin position="262"/>
        <end position="487"/>
    </location>
</feature>
<dbReference type="PANTHER" id="PTHR41287:SF1">
    <property type="entry name" value="PROTEIN YMFN"/>
    <property type="match status" value="1"/>
</dbReference>
<dbReference type="RefSeq" id="WP_083077671.1">
    <property type="nucleotide sequence ID" value="NZ_CP053562.1"/>
</dbReference>
<dbReference type="Proteomes" id="UP000192422">
    <property type="component" value="Chromosome"/>
</dbReference>